<feature type="domain" description="RWP-RK" evidence="8">
    <location>
        <begin position="179"/>
        <end position="263"/>
    </location>
</feature>
<evidence type="ECO:0000256" key="3">
    <source>
        <dbReference type="ARBA" id="ARBA00023054"/>
    </source>
</evidence>
<evidence type="ECO:0000313" key="9">
    <source>
        <dbReference type="EMBL" id="ACO65550.1"/>
    </source>
</evidence>
<dbReference type="GO" id="GO:0003700">
    <property type="term" value="F:DNA-binding transcription factor activity"/>
    <property type="evidence" value="ECO:0007669"/>
    <property type="project" value="InterPro"/>
</dbReference>
<gene>
    <name evidence="9" type="primary">RWP2</name>
    <name evidence="9" type="ORF">MICPUN_107433</name>
</gene>
<feature type="compositionally biased region" description="Acidic residues" evidence="7">
    <location>
        <begin position="56"/>
        <end position="65"/>
    </location>
</feature>
<keyword evidence="6" id="KW-0539">Nucleus</keyword>
<dbReference type="InterPro" id="IPR044607">
    <property type="entry name" value="RKD-like"/>
</dbReference>
<evidence type="ECO:0000256" key="4">
    <source>
        <dbReference type="ARBA" id="ARBA00023125"/>
    </source>
</evidence>
<comment type="function">
    <text evidence="1">Putative transcription factor.</text>
</comment>
<evidence type="ECO:0000259" key="8">
    <source>
        <dbReference type="PROSITE" id="PS51519"/>
    </source>
</evidence>
<dbReference type="GeneID" id="8246157"/>
<feature type="compositionally biased region" description="Basic and acidic residues" evidence="7">
    <location>
        <begin position="23"/>
        <end position="45"/>
    </location>
</feature>
<feature type="region of interest" description="Disordered" evidence="7">
    <location>
        <begin position="163"/>
        <end position="195"/>
    </location>
</feature>
<keyword evidence="3" id="KW-0175">Coiled coil</keyword>
<feature type="compositionally biased region" description="Acidic residues" evidence="7">
    <location>
        <begin position="104"/>
        <end position="146"/>
    </location>
</feature>
<dbReference type="PANTHER" id="PTHR46373:SF2">
    <property type="entry name" value="RWP-RK DOMAIN-CONTAINING PROTEIN"/>
    <property type="match status" value="1"/>
</dbReference>
<dbReference type="Proteomes" id="UP000002009">
    <property type="component" value="Chromosome 9"/>
</dbReference>
<dbReference type="STRING" id="296587.C1ECA4"/>
<keyword evidence="2" id="KW-0805">Transcription regulation</keyword>
<sequence>MEEVTVKVEAGIQPFGRPIAESAESHEGEEGLLKAEAAKGHDSDKTAGAQERAVDESEDDGDDDADYKIVKTDPDNPTTAAVQSPSEGDRGNVSDQVPARSDGAEEEDDDDDGHGFHEEEDEEHDDENDDDDDGHGEEEEDDTEDAEANLTNLSDLALIAGAANGRAKPKSKPKSAHKDKGGKSAKRRPLRSASEITQEELSSCFHLPSEAACRKLGIGLTVLKRQCRKFGIKRWPFRKMKSLDRLITNVQAGISPGDQNRTLVKSVEELEEQKRRMEECQVLDLDENTKRLQQAYSKANHKARRMAQAPELGGLGGLLALSSKSDKRGSDASTAGVARGDDDHVNSVMSSVLKRAKAGAQILDVAGAIPVLGDPAATITAAANAIQEYSGGAAALLPSTFTGLNPTQQNILAALASAMNSKEPGDRSSISAFTTALTNLAAQGKIEVQPEAVAAWQNAAKFYPPQGALTTPTPTQQQRPSDAATNPFAPALDPADLVDGKRPVTAVTGRWSPARPARKFDATGAPVFDDRGAEVLEELLAQRTKRGRPPKNEASESESSESESSESESEESEEEPEPEEEVEGEAGRSGRRRKPNPKYQEEKTPKKKKTKKKKKEKKEKKRRAKRARTNSAGGDVDDADPLASLALAALGAAKTAKPAKASAVPAEHPAFALAQQKSRTVVSRAPPGAGLHAPRIDKSTITLVVTEHADRLRDAMLTLAEGGARRWPREGPDAPATQDEKQAISDAIGVEALKLRDALNEMLLPQGAGRP</sequence>
<feature type="region of interest" description="Disordered" evidence="7">
    <location>
        <begin position="1"/>
        <end position="146"/>
    </location>
</feature>
<feature type="region of interest" description="Disordered" evidence="7">
    <location>
        <begin position="541"/>
        <end position="639"/>
    </location>
</feature>
<dbReference type="PROSITE" id="PS51519">
    <property type="entry name" value="RWP_RK"/>
    <property type="match status" value="1"/>
</dbReference>
<dbReference type="KEGG" id="mis:MICPUN_107433"/>
<evidence type="ECO:0000256" key="5">
    <source>
        <dbReference type="ARBA" id="ARBA00023163"/>
    </source>
</evidence>
<feature type="region of interest" description="Disordered" evidence="7">
    <location>
        <begin position="675"/>
        <end position="694"/>
    </location>
</feature>
<feature type="compositionally biased region" description="Low complexity" evidence="7">
    <location>
        <begin position="465"/>
        <end position="478"/>
    </location>
</feature>
<dbReference type="OrthoDB" id="6270329at2759"/>
<dbReference type="OMA" id="FGIKRWP"/>
<feature type="compositionally biased region" description="Acidic residues" evidence="7">
    <location>
        <begin position="555"/>
        <end position="584"/>
    </location>
</feature>
<accession>C1ECA4</accession>
<evidence type="ECO:0000313" key="10">
    <source>
        <dbReference type="Proteomes" id="UP000002009"/>
    </source>
</evidence>
<proteinExistence type="predicted"/>
<dbReference type="AlphaFoldDB" id="C1ECA4"/>
<evidence type="ECO:0000256" key="6">
    <source>
        <dbReference type="ARBA" id="ARBA00023242"/>
    </source>
</evidence>
<protein>
    <recommendedName>
        <fullName evidence="8">RWP-RK domain-containing protein</fullName>
    </recommendedName>
</protein>
<dbReference type="RefSeq" id="XP_002504292.1">
    <property type="nucleotide sequence ID" value="XM_002504246.1"/>
</dbReference>
<dbReference type="InterPro" id="IPR003035">
    <property type="entry name" value="RWP-RK_dom"/>
</dbReference>
<dbReference type="InParanoid" id="C1ECA4"/>
<organism evidence="9 10">
    <name type="scientific">Micromonas commoda (strain RCC299 / NOUM17 / CCMP2709)</name>
    <name type="common">Picoplanktonic green alga</name>
    <dbReference type="NCBI Taxonomy" id="296587"/>
    <lineage>
        <taxon>Eukaryota</taxon>
        <taxon>Viridiplantae</taxon>
        <taxon>Chlorophyta</taxon>
        <taxon>Mamiellophyceae</taxon>
        <taxon>Mamiellales</taxon>
        <taxon>Mamiellaceae</taxon>
        <taxon>Micromonas</taxon>
    </lineage>
</organism>
<keyword evidence="5" id="KW-0804">Transcription</keyword>
<dbReference type="eggNOG" id="ENOG502QSPQ">
    <property type="taxonomic scope" value="Eukaryota"/>
</dbReference>
<dbReference type="EMBL" id="CP001329">
    <property type="protein sequence ID" value="ACO65550.1"/>
    <property type="molecule type" value="Genomic_DNA"/>
</dbReference>
<feature type="compositionally biased region" description="Basic residues" evidence="7">
    <location>
        <begin position="605"/>
        <end position="628"/>
    </location>
</feature>
<reference evidence="9 10" key="1">
    <citation type="journal article" date="2009" name="Science">
        <title>Green evolution and dynamic adaptations revealed by genomes of the marine picoeukaryotes Micromonas.</title>
        <authorList>
            <person name="Worden A.Z."/>
            <person name="Lee J.H."/>
            <person name="Mock T."/>
            <person name="Rouze P."/>
            <person name="Simmons M.P."/>
            <person name="Aerts A.L."/>
            <person name="Allen A.E."/>
            <person name="Cuvelier M.L."/>
            <person name="Derelle E."/>
            <person name="Everett M.V."/>
            <person name="Foulon E."/>
            <person name="Grimwood J."/>
            <person name="Gundlach H."/>
            <person name="Henrissat B."/>
            <person name="Napoli C."/>
            <person name="McDonald S.M."/>
            <person name="Parker M.S."/>
            <person name="Rombauts S."/>
            <person name="Salamov A."/>
            <person name="Von Dassow P."/>
            <person name="Badger J.H."/>
            <person name="Coutinho P.M."/>
            <person name="Demir E."/>
            <person name="Dubchak I."/>
            <person name="Gentemann C."/>
            <person name="Eikrem W."/>
            <person name="Gready J.E."/>
            <person name="John U."/>
            <person name="Lanier W."/>
            <person name="Lindquist E.A."/>
            <person name="Lucas S."/>
            <person name="Mayer K.F."/>
            <person name="Moreau H."/>
            <person name="Not F."/>
            <person name="Otillar R."/>
            <person name="Panaud O."/>
            <person name="Pangilinan J."/>
            <person name="Paulsen I."/>
            <person name="Piegu B."/>
            <person name="Poliakov A."/>
            <person name="Robbens S."/>
            <person name="Schmutz J."/>
            <person name="Toulza E."/>
            <person name="Wyss T."/>
            <person name="Zelensky A."/>
            <person name="Zhou K."/>
            <person name="Armbrust E.V."/>
            <person name="Bhattacharya D."/>
            <person name="Goodenough U.W."/>
            <person name="Van de Peer Y."/>
            <person name="Grigoriev I.V."/>
        </authorList>
    </citation>
    <scope>NUCLEOTIDE SEQUENCE [LARGE SCALE GENOMIC DNA]</scope>
    <source>
        <strain evidence="10">RCC299 / NOUM17</strain>
    </source>
</reference>
<keyword evidence="4" id="KW-0238">DNA-binding</keyword>
<evidence type="ECO:0000256" key="2">
    <source>
        <dbReference type="ARBA" id="ARBA00023015"/>
    </source>
</evidence>
<feature type="region of interest" description="Disordered" evidence="7">
    <location>
        <begin position="465"/>
        <end position="500"/>
    </location>
</feature>
<keyword evidence="10" id="KW-1185">Reference proteome</keyword>
<evidence type="ECO:0000256" key="1">
    <source>
        <dbReference type="ARBA" id="ARBA00004049"/>
    </source>
</evidence>
<evidence type="ECO:0000256" key="7">
    <source>
        <dbReference type="SAM" id="MobiDB-lite"/>
    </source>
</evidence>
<dbReference type="Pfam" id="PF02042">
    <property type="entry name" value="RWP-RK"/>
    <property type="match status" value="1"/>
</dbReference>
<name>C1ECA4_MICCC</name>
<dbReference type="GO" id="GO:0003677">
    <property type="term" value="F:DNA binding"/>
    <property type="evidence" value="ECO:0007669"/>
    <property type="project" value="UniProtKB-KW"/>
</dbReference>
<feature type="compositionally biased region" description="Polar residues" evidence="7">
    <location>
        <begin position="75"/>
        <end position="86"/>
    </location>
</feature>
<dbReference type="PANTHER" id="PTHR46373">
    <property type="entry name" value="PROTEIN RKD4"/>
    <property type="match status" value="1"/>
</dbReference>